<dbReference type="InterPro" id="IPR016167">
    <property type="entry name" value="FAD-bd_PCMH_sub1"/>
</dbReference>
<dbReference type="PROSITE" id="PS51387">
    <property type="entry name" value="FAD_PCMH"/>
    <property type="match status" value="1"/>
</dbReference>
<dbReference type="PANTHER" id="PTHR43762:SF1">
    <property type="entry name" value="D-ARABINONO-1,4-LACTONE OXIDASE"/>
    <property type="match status" value="1"/>
</dbReference>
<dbReference type="Gene3D" id="1.10.45.10">
    <property type="entry name" value="Vanillyl-alcohol Oxidase, Chain A, domain 4"/>
    <property type="match status" value="1"/>
</dbReference>
<dbReference type="Gene3D" id="3.30.43.10">
    <property type="entry name" value="Uridine Diphospho-n-acetylenolpyruvylglucosamine Reductase, domain 2"/>
    <property type="match status" value="1"/>
</dbReference>
<protein>
    <submittedName>
        <fullName evidence="3">FAD-binding protein</fullName>
    </submittedName>
</protein>
<comment type="caution">
    <text evidence="3">The sequence shown here is derived from an EMBL/GenBank/DDBJ whole genome shotgun (WGS) entry which is preliminary data.</text>
</comment>
<dbReference type="Gene3D" id="3.30.70.2520">
    <property type="match status" value="1"/>
</dbReference>
<evidence type="ECO:0000259" key="2">
    <source>
        <dbReference type="PROSITE" id="PS51387"/>
    </source>
</evidence>
<gene>
    <name evidence="3" type="ORF">F8M49_14895</name>
</gene>
<dbReference type="EMBL" id="WBMO01000001">
    <property type="protein sequence ID" value="MDV2476301.1"/>
    <property type="molecule type" value="Genomic_DNA"/>
</dbReference>
<dbReference type="InterPro" id="IPR016166">
    <property type="entry name" value="FAD-bd_PCMH"/>
</dbReference>
<dbReference type="Pfam" id="PF01565">
    <property type="entry name" value="FAD_binding_4"/>
    <property type="match status" value="1"/>
</dbReference>
<dbReference type="PIRSF" id="PIRSF000136">
    <property type="entry name" value="LGO_GLO"/>
    <property type="match status" value="1"/>
</dbReference>
<dbReference type="Gene3D" id="3.30.465.10">
    <property type="match status" value="1"/>
</dbReference>
<dbReference type="InterPro" id="IPR036318">
    <property type="entry name" value="FAD-bd_PCMH-like_sf"/>
</dbReference>
<dbReference type="InterPro" id="IPR007173">
    <property type="entry name" value="ALO_C"/>
</dbReference>
<name>A0ABU3WQP2_9NOCA</name>
<feature type="domain" description="FAD-binding PCMH-type" evidence="2">
    <location>
        <begin position="10"/>
        <end position="183"/>
    </location>
</feature>
<sequence>MGTWRNWARTEHATPRAFDTPAGAEEVAALVTRAAERGDRVKAVGAGHSFTGAAVTDGVLVSLDRIAGIERVEPTATGALVTVGAGTRLHDLNRLLWSHGLALANLGDIDVQSIAGAVSTGTHGTGAGFGGLATQVRAVTVVLADGRTVHCSATAEPELFEAARLGVGSIGILTSMTLDCIPAFRLHAAEAPATLTETLTVLDDDRLGVDHFEFYWFPHTNRVLTKRNTRIEGAEPTEPVGRVRGFVDDELLSNGVFGALQHLGTRAPGLIPRINEVAGRALSPREFTDRSYAVFASPRRVRFREMEYAIPVDALPGVLTDIARGLERTGRQVAFPVEVRFAAADDVWLSTAHGRDTAYVAVHEFHRRDHRDYFATVEEIVRAVDGRPHWGKLHGRTADDLRPAYPRFDDFLAVRDRVDPDRMFANPYLERVFGL</sequence>
<accession>A0ABU3WQP2</accession>
<dbReference type="InterPro" id="IPR010031">
    <property type="entry name" value="FAD_lactone_oxidase-like"/>
</dbReference>
<dbReference type="InterPro" id="IPR016171">
    <property type="entry name" value="Vanillyl_alc_oxidase_C-sub2"/>
</dbReference>
<dbReference type="InterPro" id="IPR016169">
    <property type="entry name" value="FAD-bd_PCMH_sub2"/>
</dbReference>
<reference evidence="3 4" key="1">
    <citation type="submission" date="2019-10" db="EMBL/GenBank/DDBJ databases">
        <title>Draft Genome Assembly of Rhodococcus zopfii DSM44189.</title>
        <authorList>
            <person name="Sutton J.M."/>
            <person name="Akob D.M."/>
            <person name="Bushman T.J."/>
        </authorList>
    </citation>
    <scope>NUCLEOTIDE SEQUENCE [LARGE SCALE GENOMIC DNA]</scope>
    <source>
        <strain evidence="3 4">DSM 44189</strain>
    </source>
</reference>
<dbReference type="Pfam" id="PF04030">
    <property type="entry name" value="ALO"/>
    <property type="match status" value="1"/>
</dbReference>
<evidence type="ECO:0000313" key="3">
    <source>
        <dbReference type="EMBL" id="MDV2476301.1"/>
    </source>
</evidence>
<proteinExistence type="predicted"/>
<evidence type="ECO:0000313" key="4">
    <source>
        <dbReference type="Proteomes" id="UP001275440"/>
    </source>
</evidence>
<dbReference type="NCBIfam" id="TIGR01679">
    <property type="entry name" value="bact_FAD_ox"/>
    <property type="match status" value="1"/>
</dbReference>
<dbReference type="SUPFAM" id="SSF56176">
    <property type="entry name" value="FAD-binding/transporter-associated domain-like"/>
    <property type="match status" value="1"/>
</dbReference>
<evidence type="ECO:0000256" key="1">
    <source>
        <dbReference type="ARBA" id="ARBA00023002"/>
    </source>
</evidence>
<dbReference type="InterPro" id="IPR006094">
    <property type="entry name" value="Oxid_FAD_bind_N"/>
</dbReference>
<organism evidence="3 4">
    <name type="scientific">Rhodococcus zopfii</name>
    <dbReference type="NCBI Taxonomy" id="43772"/>
    <lineage>
        <taxon>Bacteria</taxon>
        <taxon>Bacillati</taxon>
        <taxon>Actinomycetota</taxon>
        <taxon>Actinomycetes</taxon>
        <taxon>Mycobacteriales</taxon>
        <taxon>Nocardiaceae</taxon>
        <taxon>Rhodococcus</taxon>
    </lineage>
</organism>
<keyword evidence="1" id="KW-0560">Oxidoreductase</keyword>
<dbReference type="PANTHER" id="PTHR43762">
    <property type="entry name" value="L-GULONOLACTONE OXIDASE"/>
    <property type="match status" value="1"/>
</dbReference>
<keyword evidence="4" id="KW-1185">Reference proteome</keyword>
<dbReference type="Proteomes" id="UP001275440">
    <property type="component" value="Unassembled WGS sequence"/>
</dbReference>